<evidence type="ECO:0000256" key="8">
    <source>
        <dbReference type="SAM" id="SignalP"/>
    </source>
</evidence>
<dbReference type="InterPro" id="IPR018114">
    <property type="entry name" value="TRYPSIN_HIS"/>
</dbReference>
<organism evidence="10">
    <name type="scientific">Corethrella appendiculata</name>
    <dbReference type="NCBI Taxonomy" id="1370023"/>
    <lineage>
        <taxon>Eukaryota</taxon>
        <taxon>Metazoa</taxon>
        <taxon>Ecdysozoa</taxon>
        <taxon>Arthropoda</taxon>
        <taxon>Hexapoda</taxon>
        <taxon>Insecta</taxon>
        <taxon>Pterygota</taxon>
        <taxon>Neoptera</taxon>
        <taxon>Endopterygota</taxon>
        <taxon>Diptera</taxon>
        <taxon>Nematocera</taxon>
        <taxon>Culicoidea</taxon>
        <taxon>Chaoboridae</taxon>
        <taxon>Corethrella</taxon>
    </lineage>
</organism>
<dbReference type="InterPro" id="IPR043504">
    <property type="entry name" value="Peptidase_S1_PA_chymotrypsin"/>
</dbReference>
<keyword evidence="7 10" id="KW-0645">Protease</keyword>
<name>U5EQV5_9DIPT</name>
<dbReference type="AlphaFoldDB" id="U5EQV5"/>
<dbReference type="InterPro" id="IPR001254">
    <property type="entry name" value="Trypsin_dom"/>
</dbReference>
<keyword evidence="4" id="KW-1015">Disulfide bond</keyword>
<reference evidence="10" key="1">
    <citation type="journal article" date="2014" name="Insect Biochem. Mol. Biol.">
        <title>An insight into the sialome of the frog biting fly, Corethrella appendiculata.</title>
        <authorList>
            <person name="Ribeiro J.M.C."/>
            <person name="Chagas A.C."/>
            <person name="Pham V.M."/>
            <person name="Lounibos L.P."/>
            <person name="Calvo E."/>
        </authorList>
    </citation>
    <scope>NUCLEOTIDE SEQUENCE</scope>
    <source>
        <tissue evidence="10">Salivary glands</tissue>
    </source>
</reference>
<dbReference type="PROSITE" id="PS50240">
    <property type="entry name" value="TRYPSIN_DOM"/>
    <property type="match status" value="1"/>
</dbReference>
<evidence type="ECO:0000256" key="5">
    <source>
        <dbReference type="ARBA" id="ARBA00023180"/>
    </source>
</evidence>
<dbReference type="InterPro" id="IPR033116">
    <property type="entry name" value="TRYPSIN_SER"/>
</dbReference>
<evidence type="ECO:0000256" key="1">
    <source>
        <dbReference type="ARBA" id="ARBA00004613"/>
    </source>
</evidence>
<protein>
    <submittedName>
        <fullName evidence="10">Putative trypsin-like serine protease</fullName>
    </submittedName>
</protein>
<dbReference type="Pfam" id="PF00089">
    <property type="entry name" value="Trypsin"/>
    <property type="match status" value="1"/>
</dbReference>
<dbReference type="PROSITE" id="PS00135">
    <property type="entry name" value="TRYPSIN_SER"/>
    <property type="match status" value="1"/>
</dbReference>
<feature type="signal peptide" evidence="8">
    <location>
        <begin position="1"/>
        <end position="21"/>
    </location>
</feature>
<proteinExistence type="evidence at transcript level"/>
<evidence type="ECO:0000313" key="10">
    <source>
        <dbReference type="EMBL" id="JAB55795.1"/>
    </source>
</evidence>
<keyword evidence="5" id="KW-0325">Glycoprotein</keyword>
<evidence type="ECO:0000256" key="2">
    <source>
        <dbReference type="ARBA" id="ARBA00022525"/>
    </source>
</evidence>
<keyword evidence="7" id="KW-0720">Serine protease</keyword>
<comment type="similarity">
    <text evidence="6">Belongs to the peptidase S1 family. CLIP subfamily.</text>
</comment>
<dbReference type="PROSITE" id="PS00134">
    <property type="entry name" value="TRYPSIN_HIS"/>
    <property type="match status" value="1"/>
</dbReference>
<dbReference type="Gene3D" id="2.40.10.10">
    <property type="entry name" value="Trypsin-like serine proteases"/>
    <property type="match status" value="1"/>
</dbReference>
<evidence type="ECO:0000256" key="7">
    <source>
        <dbReference type="RuleBase" id="RU363034"/>
    </source>
</evidence>
<dbReference type="InterPro" id="IPR009003">
    <property type="entry name" value="Peptidase_S1_PA"/>
</dbReference>
<dbReference type="CDD" id="cd00190">
    <property type="entry name" value="Tryp_SPc"/>
    <property type="match status" value="1"/>
</dbReference>
<keyword evidence="2" id="KW-0964">Secreted</keyword>
<feature type="domain" description="Peptidase S1" evidence="9">
    <location>
        <begin position="22"/>
        <end position="276"/>
    </location>
</feature>
<dbReference type="PANTHER" id="PTHR24252:SF7">
    <property type="entry name" value="HYALIN"/>
    <property type="match status" value="1"/>
</dbReference>
<dbReference type="GO" id="GO:0005576">
    <property type="term" value="C:extracellular region"/>
    <property type="evidence" value="ECO:0007669"/>
    <property type="project" value="UniProtKB-SubCell"/>
</dbReference>
<dbReference type="SUPFAM" id="SSF50494">
    <property type="entry name" value="Trypsin-like serine proteases"/>
    <property type="match status" value="1"/>
</dbReference>
<sequence length="284" mass="31635">MKIPFLFILIIILFSIKYGNCIVKGLKAMENDFPIAVSLMTKMEGDENLKHFCGGIYLGENWILSAAHCVGTLDPKSVLAQIGGEQINYTSTLDKYEIDKIFSLKLDPYTMKNDVALLQIQTSVDPAKINRLKKLNKIIKKSFTLSTNFIKNNFYSNNKLICYIIGYGSNKFGGNSVFDLHYGHVELIGFRPCSRLLGPVVAPPDQESGMFCAYSRHGVDACQGDSGSALICEKNNSKSYVILGIISYGMGCGVQNIPSVYTNISYHMNYIESIINIHNYRSSK</sequence>
<evidence type="ECO:0000256" key="6">
    <source>
        <dbReference type="ARBA" id="ARBA00024195"/>
    </source>
</evidence>
<dbReference type="SMART" id="SM00020">
    <property type="entry name" value="Tryp_SPc"/>
    <property type="match status" value="1"/>
</dbReference>
<dbReference type="FunFam" id="2.40.10.10:FF:000054">
    <property type="entry name" value="Complement C1r subcomponent"/>
    <property type="match status" value="1"/>
</dbReference>
<evidence type="ECO:0000259" key="9">
    <source>
        <dbReference type="PROSITE" id="PS50240"/>
    </source>
</evidence>
<comment type="subcellular location">
    <subcellularLocation>
        <location evidence="1">Secreted</location>
    </subcellularLocation>
</comment>
<dbReference type="InterPro" id="IPR001314">
    <property type="entry name" value="Peptidase_S1A"/>
</dbReference>
<keyword evidence="7" id="KW-0378">Hydrolase</keyword>
<evidence type="ECO:0000256" key="4">
    <source>
        <dbReference type="ARBA" id="ARBA00023157"/>
    </source>
</evidence>
<accession>U5EQV5</accession>
<evidence type="ECO:0000256" key="3">
    <source>
        <dbReference type="ARBA" id="ARBA00022729"/>
    </source>
</evidence>
<dbReference type="GO" id="GO:0004252">
    <property type="term" value="F:serine-type endopeptidase activity"/>
    <property type="evidence" value="ECO:0007669"/>
    <property type="project" value="InterPro"/>
</dbReference>
<dbReference type="PRINTS" id="PR00722">
    <property type="entry name" value="CHYMOTRYPSIN"/>
</dbReference>
<dbReference type="GO" id="GO:0006508">
    <property type="term" value="P:proteolysis"/>
    <property type="evidence" value="ECO:0007669"/>
    <property type="project" value="UniProtKB-KW"/>
</dbReference>
<feature type="chain" id="PRO_5004659568" evidence="8">
    <location>
        <begin position="22"/>
        <end position="284"/>
    </location>
</feature>
<dbReference type="PANTHER" id="PTHR24252">
    <property type="entry name" value="ACROSIN-RELATED"/>
    <property type="match status" value="1"/>
</dbReference>
<dbReference type="EMBL" id="GANO01004076">
    <property type="protein sequence ID" value="JAB55795.1"/>
    <property type="molecule type" value="mRNA"/>
</dbReference>
<keyword evidence="3 8" id="KW-0732">Signal</keyword>